<dbReference type="PANTHER" id="PTHR47204">
    <property type="entry name" value="OS02G0168900 PROTEIN"/>
    <property type="match status" value="1"/>
</dbReference>
<evidence type="ECO:0000313" key="3">
    <source>
        <dbReference type="Proteomes" id="UP000799766"/>
    </source>
</evidence>
<dbReference type="Proteomes" id="UP000799766">
    <property type="component" value="Unassembled WGS sequence"/>
</dbReference>
<evidence type="ECO:0000313" key="2">
    <source>
        <dbReference type="EMBL" id="KAF2459182.1"/>
    </source>
</evidence>
<organism evidence="2 3">
    <name type="scientific">Lineolata rhizophorae</name>
    <dbReference type="NCBI Taxonomy" id="578093"/>
    <lineage>
        <taxon>Eukaryota</taxon>
        <taxon>Fungi</taxon>
        <taxon>Dikarya</taxon>
        <taxon>Ascomycota</taxon>
        <taxon>Pezizomycotina</taxon>
        <taxon>Dothideomycetes</taxon>
        <taxon>Dothideomycetes incertae sedis</taxon>
        <taxon>Lineolatales</taxon>
        <taxon>Lineolataceae</taxon>
        <taxon>Lineolata</taxon>
    </lineage>
</organism>
<sequence length="158" mass="17405">MLAVQKSSQRASDCAPNVLPCKIAHDGPVKAKARYWSPQFDDDGMTATSYFRGRKLRGRRVNVPDGYRGAVLMSTDRFVPASQDASAVPAPDFMDTDGHGANEEEKPPEVKAAEEVASFREMIIWEHGRVPDERGDPYLKAMHEWMALASVAHSEGSS</sequence>
<dbReference type="EMBL" id="MU001676">
    <property type="protein sequence ID" value="KAF2459182.1"/>
    <property type="molecule type" value="Genomic_DNA"/>
</dbReference>
<protein>
    <submittedName>
        <fullName evidence="2">Ribonuclease H2, subunit C</fullName>
    </submittedName>
</protein>
<dbReference type="Gene3D" id="2.40.128.680">
    <property type="match status" value="1"/>
</dbReference>
<reference evidence="2" key="1">
    <citation type="journal article" date="2020" name="Stud. Mycol.">
        <title>101 Dothideomycetes genomes: a test case for predicting lifestyles and emergence of pathogens.</title>
        <authorList>
            <person name="Haridas S."/>
            <person name="Albert R."/>
            <person name="Binder M."/>
            <person name="Bloem J."/>
            <person name="Labutti K."/>
            <person name="Salamov A."/>
            <person name="Andreopoulos B."/>
            <person name="Baker S."/>
            <person name="Barry K."/>
            <person name="Bills G."/>
            <person name="Bluhm B."/>
            <person name="Cannon C."/>
            <person name="Castanera R."/>
            <person name="Culley D."/>
            <person name="Daum C."/>
            <person name="Ezra D."/>
            <person name="Gonzalez J."/>
            <person name="Henrissat B."/>
            <person name="Kuo A."/>
            <person name="Liang C."/>
            <person name="Lipzen A."/>
            <person name="Lutzoni F."/>
            <person name="Magnuson J."/>
            <person name="Mondo S."/>
            <person name="Nolan M."/>
            <person name="Ohm R."/>
            <person name="Pangilinan J."/>
            <person name="Park H.-J."/>
            <person name="Ramirez L."/>
            <person name="Alfaro M."/>
            <person name="Sun H."/>
            <person name="Tritt A."/>
            <person name="Yoshinaga Y."/>
            <person name="Zwiers L.-H."/>
            <person name="Turgeon B."/>
            <person name="Goodwin S."/>
            <person name="Spatafora J."/>
            <person name="Crous P."/>
            <person name="Grigoriev I."/>
        </authorList>
    </citation>
    <scope>NUCLEOTIDE SEQUENCE</scope>
    <source>
        <strain evidence="2">ATCC 16933</strain>
    </source>
</reference>
<name>A0A6A6P625_9PEZI</name>
<dbReference type="OrthoDB" id="6222486at2759"/>
<gene>
    <name evidence="2" type="ORF">BDY21DRAFT_370647</name>
</gene>
<keyword evidence="3" id="KW-1185">Reference proteome</keyword>
<evidence type="ECO:0000256" key="1">
    <source>
        <dbReference type="SAM" id="MobiDB-lite"/>
    </source>
</evidence>
<dbReference type="CDD" id="cd09271">
    <property type="entry name" value="RNase_H2-C"/>
    <property type="match status" value="1"/>
</dbReference>
<dbReference type="AlphaFoldDB" id="A0A6A6P625"/>
<feature type="compositionally biased region" description="Basic and acidic residues" evidence="1">
    <location>
        <begin position="96"/>
        <end position="110"/>
    </location>
</feature>
<accession>A0A6A6P625</accession>
<dbReference type="PANTHER" id="PTHR47204:SF1">
    <property type="entry name" value="RIBONUCLEASE H2 SUBUNIT C"/>
    <property type="match status" value="1"/>
</dbReference>
<proteinExistence type="predicted"/>
<dbReference type="InterPro" id="IPR013924">
    <property type="entry name" value="RNase_H2_suC"/>
</dbReference>
<dbReference type="Pfam" id="PF08615">
    <property type="entry name" value="RNase_H2_suC"/>
    <property type="match status" value="1"/>
</dbReference>
<dbReference type="GO" id="GO:0006401">
    <property type="term" value="P:RNA catabolic process"/>
    <property type="evidence" value="ECO:0007669"/>
    <property type="project" value="InterPro"/>
</dbReference>
<dbReference type="GO" id="GO:0032299">
    <property type="term" value="C:ribonuclease H2 complex"/>
    <property type="evidence" value="ECO:0007669"/>
    <property type="project" value="InterPro"/>
</dbReference>
<feature type="region of interest" description="Disordered" evidence="1">
    <location>
        <begin position="81"/>
        <end position="110"/>
    </location>
</feature>